<reference evidence="2 4" key="1">
    <citation type="submission" date="2015-03" db="EMBL/GenBank/DDBJ databases">
        <authorList>
            <person name="Hassan Y.I."/>
            <person name="Lepp D."/>
            <person name="Zhou T."/>
        </authorList>
    </citation>
    <scope>NUCLEOTIDE SEQUENCE [LARGE SCALE GENOMIC DNA]</scope>
    <source>
        <strain evidence="2 4">DSM 17137</strain>
    </source>
</reference>
<evidence type="ECO:0000313" key="2">
    <source>
        <dbReference type="EMBL" id="KKB84687.1"/>
    </source>
</evidence>
<feature type="domain" description="Transcriptional regulator AbiEi antitoxin N-terminal" evidence="1">
    <location>
        <begin position="6"/>
        <end position="104"/>
    </location>
</feature>
<reference evidence="3 5" key="2">
    <citation type="submission" date="2016-11" db="EMBL/GenBank/DDBJ databases">
        <authorList>
            <person name="Jaros S."/>
            <person name="Januszkiewicz K."/>
            <person name="Wedrychowicz H."/>
        </authorList>
    </citation>
    <scope>NUCLEOTIDE SEQUENCE [LARGE SCALE GENOMIC DNA]</scope>
    <source>
        <strain evidence="3 5">DSM 17137</strain>
    </source>
</reference>
<proteinExistence type="predicted"/>
<dbReference type="RefSeq" id="WP_046135150.1">
    <property type="nucleotide sequence ID" value="NZ_FQVC01000009.1"/>
</dbReference>
<dbReference type="PATRIC" id="fig|1121477.3.peg.3094"/>
<dbReference type="AlphaFoldDB" id="A0A0F5LSR1"/>
<accession>A0A0F5LSR1</accession>
<dbReference type="Proteomes" id="UP000184533">
    <property type="component" value="Unassembled WGS sequence"/>
</dbReference>
<dbReference type="InterPro" id="IPR021561">
    <property type="entry name" value="AbiEi_3"/>
</dbReference>
<protein>
    <submittedName>
        <fullName evidence="3">Transcriptional regulator, AbiEi antitoxin, Type IV TA system</fullName>
    </submittedName>
</protein>
<sequence>MIGHRADKLKNLLETLPPGFLVDSRWLEAHGIYRQLAHSYLQAGWLERPLQGLYRRPFIRGGNESAERDWKIPVLSAQWIMDFKFHVAATTAMELHGYTHYLRMSGPHKLYLHGDAPSWLSRLDLSADVTVRQGSLFQDMDVGVDNKEFSLEDNGGELQQSPWQWPMRVSSPERALLETIDEAPNHESFHQIDVLFQSMANLRPKLMTQLLKLCRSVKTKRLFFVFAERHTHAWRKYIDETAIDLGSGDRMLVKGGKLHPHYRITIPAEFVTKGEQDGA</sequence>
<dbReference type="Pfam" id="PF17194">
    <property type="entry name" value="AbiEi_3_N"/>
    <property type="match status" value="1"/>
</dbReference>
<evidence type="ECO:0000313" key="5">
    <source>
        <dbReference type="Proteomes" id="UP000184533"/>
    </source>
</evidence>
<dbReference type="EMBL" id="FQVC01000009">
    <property type="protein sequence ID" value="SHF53983.1"/>
    <property type="molecule type" value="Genomic_DNA"/>
</dbReference>
<dbReference type="EMBL" id="LAJF01000068">
    <property type="protein sequence ID" value="KKB84687.1"/>
    <property type="molecule type" value="Genomic_DNA"/>
</dbReference>
<evidence type="ECO:0000313" key="4">
    <source>
        <dbReference type="Proteomes" id="UP000033608"/>
    </source>
</evidence>
<dbReference type="InterPro" id="IPR033455">
    <property type="entry name" value="AbiEi_3_N"/>
</dbReference>
<dbReference type="OrthoDB" id="1550938at2"/>
<organism evidence="2 4">
    <name type="scientific">Devosia limi DSM 17137</name>
    <dbReference type="NCBI Taxonomy" id="1121477"/>
    <lineage>
        <taxon>Bacteria</taxon>
        <taxon>Pseudomonadati</taxon>
        <taxon>Pseudomonadota</taxon>
        <taxon>Alphaproteobacteria</taxon>
        <taxon>Hyphomicrobiales</taxon>
        <taxon>Devosiaceae</taxon>
        <taxon>Devosia</taxon>
    </lineage>
</organism>
<keyword evidence="4" id="KW-1185">Reference proteome</keyword>
<gene>
    <name evidence="3" type="ORF">SAMN02745223_02912</name>
    <name evidence="2" type="ORF">VW29_09895</name>
</gene>
<evidence type="ECO:0000259" key="1">
    <source>
        <dbReference type="Pfam" id="PF17194"/>
    </source>
</evidence>
<evidence type="ECO:0000313" key="3">
    <source>
        <dbReference type="EMBL" id="SHF53983.1"/>
    </source>
</evidence>
<dbReference type="Pfam" id="PF11459">
    <property type="entry name" value="AbiEi_3"/>
    <property type="match status" value="1"/>
</dbReference>
<name>A0A0F5LSR1_9HYPH</name>
<dbReference type="STRING" id="1121477.SAMN02745223_02912"/>
<dbReference type="Proteomes" id="UP000033608">
    <property type="component" value="Unassembled WGS sequence"/>
</dbReference>